<dbReference type="EMBL" id="JAANNP010000010">
    <property type="protein sequence ID" value="NHC14740.1"/>
    <property type="molecule type" value="Genomic_DNA"/>
</dbReference>
<keyword evidence="1" id="KW-0732">Signal</keyword>
<dbReference type="Gene3D" id="3.20.20.80">
    <property type="entry name" value="Glycosidases"/>
    <property type="match status" value="1"/>
</dbReference>
<feature type="domain" description="Asl1-like glycosyl hydrolase catalytic" evidence="2">
    <location>
        <begin position="153"/>
        <end position="307"/>
    </location>
</feature>
<keyword evidence="4" id="KW-1185">Reference proteome</keyword>
<feature type="signal peptide" evidence="1">
    <location>
        <begin position="1"/>
        <end position="31"/>
    </location>
</feature>
<organism evidence="3 4">
    <name type="scientific">Motilibacter deserti</name>
    <dbReference type="NCBI Taxonomy" id="2714956"/>
    <lineage>
        <taxon>Bacteria</taxon>
        <taxon>Bacillati</taxon>
        <taxon>Actinomycetota</taxon>
        <taxon>Actinomycetes</taxon>
        <taxon>Motilibacterales</taxon>
        <taxon>Motilibacteraceae</taxon>
        <taxon>Motilibacter</taxon>
    </lineage>
</organism>
<dbReference type="InterPro" id="IPR051923">
    <property type="entry name" value="Glycosyl_Hydrolase_39"/>
</dbReference>
<dbReference type="PANTHER" id="PTHR12631">
    <property type="entry name" value="ALPHA-L-IDURONIDASE"/>
    <property type="match status" value="1"/>
</dbReference>
<reference evidence="3 4" key="1">
    <citation type="submission" date="2020-03" db="EMBL/GenBank/DDBJ databases">
        <title>Two novel Motilibacter sp.</title>
        <authorList>
            <person name="Liu S."/>
        </authorList>
    </citation>
    <scope>NUCLEOTIDE SEQUENCE [LARGE SCALE GENOMIC DNA]</scope>
    <source>
        <strain evidence="3 4">E257</strain>
    </source>
</reference>
<accession>A0ABX0GW08</accession>
<evidence type="ECO:0000256" key="1">
    <source>
        <dbReference type="SAM" id="SignalP"/>
    </source>
</evidence>
<comment type="caution">
    <text evidence="3">The sequence shown here is derived from an EMBL/GenBank/DDBJ whole genome shotgun (WGS) entry which is preliminary data.</text>
</comment>
<dbReference type="PANTHER" id="PTHR12631:SF10">
    <property type="entry name" value="BETA-XYLOSIDASE-LIKE PROTEIN-RELATED"/>
    <property type="match status" value="1"/>
</dbReference>
<evidence type="ECO:0000259" key="2">
    <source>
        <dbReference type="Pfam" id="PF11790"/>
    </source>
</evidence>
<protein>
    <recommendedName>
        <fullName evidence="2">Asl1-like glycosyl hydrolase catalytic domain-containing protein</fullName>
    </recommendedName>
</protein>
<gene>
    <name evidence="3" type="ORF">G9H71_13205</name>
</gene>
<dbReference type="Proteomes" id="UP000800981">
    <property type="component" value="Unassembled WGS sequence"/>
</dbReference>
<sequence>MGDRRGRGRMLGVATAALALVVPFGGAPAHAAPRPVPAAFFGMHDTRLATGGFPSVPTGSVRLWDVGCTWRDVQPARTKWAFGCLDRAVANARSHRSRALVVLGLTPAWAAADRRAPGVYGPGTSSPPKSLALWRAYVTKVVQRYRGTVDYQVWNEPNIPAFWSGSPAQMVRLEEETARIVGRYAPRATLVGPSLATRRGSQLVWLRRYAAAGGGRTVDAIGLHLYPAPTAGPEASIALLGQARRMLAARGISKPVWCTELNYGASFGPAGSPPVGYSAARASAYVARAFVLAAQNGVARVFWYGWDTPGTSGIAMSRGGVPTRAATAYARVRSWLLGSRMDGCSVDRSGTYTCRMLLKDRSPARVMWNPERAVRVRTPSSTRTTTPLSGTVTRESGARTLRVGGTPVLIRTAR</sequence>
<name>A0ABX0GW08_9ACTN</name>
<dbReference type="RefSeq" id="WP_166282566.1">
    <property type="nucleotide sequence ID" value="NZ_JAANNP010000010.1"/>
</dbReference>
<proteinExistence type="predicted"/>
<dbReference type="InterPro" id="IPR017853">
    <property type="entry name" value="GH"/>
</dbReference>
<dbReference type="SUPFAM" id="SSF51445">
    <property type="entry name" value="(Trans)glycosidases"/>
    <property type="match status" value="1"/>
</dbReference>
<dbReference type="Pfam" id="PF11790">
    <property type="entry name" value="Glyco_hydro_cc"/>
    <property type="match status" value="1"/>
</dbReference>
<feature type="chain" id="PRO_5047071804" description="Asl1-like glycosyl hydrolase catalytic domain-containing protein" evidence="1">
    <location>
        <begin position="32"/>
        <end position="414"/>
    </location>
</feature>
<dbReference type="InterPro" id="IPR024655">
    <property type="entry name" value="Asl1_glyco_hydro_catalytic"/>
</dbReference>
<evidence type="ECO:0000313" key="4">
    <source>
        <dbReference type="Proteomes" id="UP000800981"/>
    </source>
</evidence>
<evidence type="ECO:0000313" key="3">
    <source>
        <dbReference type="EMBL" id="NHC14740.1"/>
    </source>
</evidence>